<evidence type="ECO:0000259" key="8">
    <source>
        <dbReference type="PROSITE" id="PS50893"/>
    </source>
</evidence>
<dbReference type="SUPFAM" id="SSF52540">
    <property type="entry name" value="P-loop containing nucleoside triphosphate hydrolases"/>
    <property type="match status" value="1"/>
</dbReference>
<dbReference type="KEGG" id="ddl:Desdi_1815"/>
<evidence type="ECO:0000256" key="6">
    <source>
        <dbReference type="ARBA" id="ARBA00022967"/>
    </source>
</evidence>
<dbReference type="GO" id="GO:0016887">
    <property type="term" value="F:ATP hydrolysis activity"/>
    <property type="evidence" value="ECO:0007669"/>
    <property type="project" value="InterPro"/>
</dbReference>
<dbReference type="PANTHER" id="PTHR42788">
    <property type="entry name" value="TAURINE IMPORT ATP-BINDING PROTEIN-RELATED"/>
    <property type="match status" value="1"/>
</dbReference>
<accession>L0F8A1</accession>
<dbReference type="SMART" id="SM00382">
    <property type="entry name" value="AAA"/>
    <property type="match status" value="1"/>
</dbReference>
<dbReference type="PROSITE" id="PS50893">
    <property type="entry name" value="ABC_TRANSPORTER_2"/>
    <property type="match status" value="1"/>
</dbReference>
<evidence type="ECO:0000256" key="4">
    <source>
        <dbReference type="ARBA" id="ARBA00022741"/>
    </source>
</evidence>
<keyword evidence="1" id="KW-0813">Transport</keyword>
<dbReference type="InterPro" id="IPR017871">
    <property type="entry name" value="ABC_transporter-like_CS"/>
</dbReference>
<evidence type="ECO:0000256" key="2">
    <source>
        <dbReference type="ARBA" id="ARBA00022475"/>
    </source>
</evidence>
<evidence type="ECO:0000256" key="1">
    <source>
        <dbReference type="ARBA" id="ARBA00022448"/>
    </source>
</evidence>
<dbReference type="Pfam" id="PF00005">
    <property type="entry name" value="ABC_tran"/>
    <property type="match status" value="1"/>
</dbReference>
<evidence type="ECO:0000256" key="5">
    <source>
        <dbReference type="ARBA" id="ARBA00022840"/>
    </source>
</evidence>
<dbReference type="Gene3D" id="3.40.50.300">
    <property type="entry name" value="P-loop containing nucleotide triphosphate hydrolases"/>
    <property type="match status" value="1"/>
</dbReference>
<organism evidence="9 10">
    <name type="scientific">Desulfitobacterium dichloroeliminans (strain LMG P-21439 / DCA1)</name>
    <dbReference type="NCBI Taxonomy" id="871963"/>
    <lineage>
        <taxon>Bacteria</taxon>
        <taxon>Bacillati</taxon>
        <taxon>Bacillota</taxon>
        <taxon>Clostridia</taxon>
        <taxon>Eubacteriales</taxon>
        <taxon>Desulfitobacteriaceae</taxon>
        <taxon>Desulfitobacterium</taxon>
    </lineage>
</organism>
<evidence type="ECO:0000313" key="9">
    <source>
        <dbReference type="EMBL" id="AGA69265.1"/>
    </source>
</evidence>
<dbReference type="InterPro" id="IPR003439">
    <property type="entry name" value="ABC_transporter-like_ATP-bd"/>
</dbReference>
<dbReference type="Proteomes" id="UP000010797">
    <property type="component" value="Chromosome"/>
</dbReference>
<dbReference type="CDD" id="cd03293">
    <property type="entry name" value="ABC_NrtD_SsuB_transporters"/>
    <property type="match status" value="1"/>
</dbReference>
<dbReference type="InterPro" id="IPR027417">
    <property type="entry name" value="P-loop_NTPase"/>
</dbReference>
<dbReference type="AlphaFoldDB" id="L0F8A1"/>
<keyword evidence="10" id="KW-1185">Reference proteome</keyword>
<dbReference type="PANTHER" id="PTHR42788:SF18">
    <property type="entry name" value="TAURINE IMPORT ATP-BINDING PROTEIN TAUB"/>
    <property type="match status" value="1"/>
</dbReference>
<evidence type="ECO:0000256" key="7">
    <source>
        <dbReference type="ARBA" id="ARBA00023136"/>
    </source>
</evidence>
<proteinExistence type="predicted"/>
<dbReference type="InterPro" id="IPR050166">
    <property type="entry name" value="ABC_transporter_ATP-bind"/>
</dbReference>
<keyword evidence="6" id="KW-1278">Translocase</keyword>
<keyword evidence="3" id="KW-0997">Cell inner membrane</keyword>
<dbReference type="HOGENOM" id="CLU_000604_1_22_9"/>
<dbReference type="PROSITE" id="PS00211">
    <property type="entry name" value="ABC_TRANSPORTER_1"/>
    <property type="match status" value="1"/>
</dbReference>
<keyword evidence="5" id="KW-0067">ATP-binding</keyword>
<dbReference type="STRING" id="871963.Desdi_1815"/>
<dbReference type="InterPro" id="IPR003593">
    <property type="entry name" value="AAA+_ATPase"/>
</dbReference>
<dbReference type="eggNOG" id="COG1116">
    <property type="taxonomic scope" value="Bacteria"/>
</dbReference>
<name>L0F8A1_DESDL</name>
<reference evidence="10" key="1">
    <citation type="submission" date="2012-02" db="EMBL/GenBank/DDBJ databases">
        <title>Complete sequence of Desulfitobacterium dichloroeliminans LMG P-21439.</title>
        <authorList>
            <person name="Lucas S."/>
            <person name="Han J."/>
            <person name="Lapidus A."/>
            <person name="Cheng J.-F."/>
            <person name="Goodwin L."/>
            <person name="Pitluck S."/>
            <person name="Peters L."/>
            <person name="Ovchinnikova G."/>
            <person name="Teshima H."/>
            <person name="Detter J.C."/>
            <person name="Han C."/>
            <person name="Tapia R."/>
            <person name="Land M."/>
            <person name="Hauser L."/>
            <person name="Kyrpides N."/>
            <person name="Ivanova N."/>
            <person name="Pagani I."/>
            <person name="Kruse T."/>
            <person name="de Vos W.M."/>
            <person name="Boon N."/>
            <person name="Smidt H."/>
            <person name="Woyke T."/>
        </authorList>
    </citation>
    <scope>NUCLEOTIDE SEQUENCE [LARGE SCALE GENOMIC DNA]</scope>
    <source>
        <strain evidence="10">LMG P-21439 / DCA1</strain>
    </source>
</reference>
<keyword evidence="2" id="KW-1003">Cell membrane</keyword>
<dbReference type="RefSeq" id="WP_015262255.1">
    <property type="nucleotide sequence ID" value="NC_019903.1"/>
</dbReference>
<feature type="domain" description="ABC transporter" evidence="8">
    <location>
        <begin position="20"/>
        <end position="248"/>
    </location>
</feature>
<evidence type="ECO:0000256" key="3">
    <source>
        <dbReference type="ARBA" id="ARBA00022519"/>
    </source>
</evidence>
<dbReference type="EMBL" id="CP003344">
    <property type="protein sequence ID" value="AGA69265.1"/>
    <property type="molecule type" value="Genomic_DNA"/>
</dbReference>
<protein>
    <submittedName>
        <fullName evidence="9">ABC-type nitrate/sulfonate/bicarbonate transport system, ATPase component</fullName>
    </submittedName>
</protein>
<keyword evidence="4" id="KW-0547">Nucleotide-binding</keyword>
<gene>
    <name evidence="9" type="ordered locus">Desdi_1815</name>
</gene>
<sequence>MKKDKDKDKDKEMDMDYLSIEGLNVVYSQNGQLTNALKDVQLSLPSGQIGAIIGPSGCGKSTLLSVVAGLNKNYQGQVLLKGASPRASNEVALILQEYGLLPWKTVHDNVKLGLQFRGVSNTEAEQRTEGMLKQLGLLQLLKRFPIQLSGGQRQRVAIARSLVLNPELLLMDEPFSSLDALTREEMQDLVLNVWQETGLTILIITHNIEEAVFLGHKIFVMSSCPGTISQEINNPLAGDYEARGKMEFLEVCNSLRLSLRGRGEACR</sequence>
<keyword evidence="7" id="KW-0472">Membrane</keyword>
<evidence type="ECO:0000313" key="10">
    <source>
        <dbReference type="Proteomes" id="UP000010797"/>
    </source>
</evidence>
<dbReference type="GO" id="GO:0005524">
    <property type="term" value="F:ATP binding"/>
    <property type="evidence" value="ECO:0007669"/>
    <property type="project" value="UniProtKB-KW"/>
</dbReference>